<dbReference type="InterPro" id="IPR036388">
    <property type="entry name" value="WH-like_DNA-bd_sf"/>
</dbReference>
<dbReference type="Gene3D" id="1.10.10.10">
    <property type="entry name" value="Winged helix-like DNA-binding domain superfamily/Winged helix DNA-binding domain"/>
    <property type="match status" value="1"/>
</dbReference>
<reference evidence="5 7" key="2">
    <citation type="submission" date="2016-10" db="EMBL/GenBank/DDBJ databases">
        <authorList>
            <person name="Varghese N."/>
            <person name="Submissions S."/>
        </authorList>
    </citation>
    <scope>NUCLEOTIDE SEQUENCE [LARGE SCALE GENOMIC DNA]</scope>
    <source>
        <strain evidence="5 7">CGMCC 1.7071</strain>
    </source>
</reference>
<dbReference type="SUPFAM" id="SSF46785">
    <property type="entry name" value="Winged helix' DNA-binding domain"/>
    <property type="match status" value="1"/>
</dbReference>
<dbReference type="InterPro" id="IPR036390">
    <property type="entry name" value="WH_DNA-bd_sf"/>
</dbReference>
<dbReference type="Pfam" id="PF13784">
    <property type="entry name" value="Fic_N"/>
    <property type="match status" value="1"/>
</dbReference>
<dbReference type="InterPro" id="IPR025758">
    <property type="entry name" value="Fic/DOC_N"/>
</dbReference>
<feature type="domain" description="Fido" evidence="3">
    <location>
        <begin position="133"/>
        <end position="283"/>
    </location>
</feature>
<evidence type="ECO:0000256" key="1">
    <source>
        <dbReference type="PIRSR" id="PIRSR640198-1"/>
    </source>
</evidence>
<dbReference type="PANTHER" id="PTHR13504:SF38">
    <property type="entry name" value="FIDO DOMAIN-CONTAINING PROTEIN"/>
    <property type="match status" value="1"/>
</dbReference>
<dbReference type="EMBL" id="FNXB01000024">
    <property type="protein sequence ID" value="SEI06667.1"/>
    <property type="molecule type" value="Genomic_DNA"/>
</dbReference>
<dbReference type="Proteomes" id="UP000183063">
    <property type="component" value="Unassembled WGS sequence"/>
</dbReference>
<dbReference type="InterPro" id="IPR036597">
    <property type="entry name" value="Fido-like_dom_sf"/>
</dbReference>
<dbReference type="AlphaFoldDB" id="A0A1H8RJC1"/>
<keyword evidence="4" id="KW-0548">Nucleotidyltransferase</keyword>
<feature type="binding site" evidence="2">
    <location>
        <begin position="226"/>
        <end position="233"/>
    </location>
    <ligand>
        <name>ATP</name>
        <dbReference type="ChEBI" id="CHEBI:30616"/>
    </ligand>
</feature>
<protein>
    <submittedName>
        <fullName evidence="4">Adenosine monophosphate-protein transferase SoFic</fullName>
        <ecNumber evidence="4">2.7.7.-</ecNumber>
    </submittedName>
    <submittedName>
        <fullName evidence="5">Fic family protein</fullName>
    </submittedName>
</protein>
<dbReference type="InterPro" id="IPR003812">
    <property type="entry name" value="Fido"/>
</dbReference>
<feature type="binding site" evidence="2">
    <location>
        <begin position="261"/>
        <end position="262"/>
    </location>
    <ligand>
        <name>ATP</name>
        <dbReference type="ChEBI" id="CHEBI:30616"/>
    </ligand>
</feature>
<dbReference type="EMBL" id="FOCV01000021">
    <property type="protein sequence ID" value="SEO66505.1"/>
    <property type="molecule type" value="Genomic_DNA"/>
</dbReference>
<dbReference type="InterPro" id="IPR040198">
    <property type="entry name" value="Fido_containing"/>
</dbReference>
<organism evidence="4 6">
    <name type="scientific">Rhizobium tibeticum</name>
    <dbReference type="NCBI Taxonomy" id="501024"/>
    <lineage>
        <taxon>Bacteria</taxon>
        <taxon>Pseudomonadati</taxon>
        <taxon>Pseudomonadota</taxon>
        <taxon>Alphaproteobacteria</taxon>
        <taxon>Hyphomicrobiales</taxon>
        <taxon>Rhizobiaceae</taxon>
        <taxon>Rhizobium/Agrobacterium group</taxon>
        <taxon>Rhizobium</taxon>
    </lineage>
</organism>
<dbReference type="EC" id="2.7.7.-" evidence="4"/>
<evidence type="ECO:0000313" key="7">
    <source>
        <dbReference type="Proteomes" id="UP000198939"/>
    </source>
</evidence>
<feature type="active site" evidence="1">
    <location>
        <position position="222"/>
    </location>
</feature>
<evidence type="ECO:0000259" key="3">
    <source>
        <dbReference type="PROSITE" id="PS51459"/>
    </source>
</evidence>
<evidence type="ECO:0000313" key="5">
    <source>
        <dbReference type="EMBL" id="SEO66505.1"/>
    </source>
</evidence>
<reference evidence="4" key="1">
    <citation type="submission" date="2016-10" db="EMBL/GenBank/DDBJ databases">
        <authorList>
            <person name="de Groot N.N."/>
        </authorList>
    </citation>
    <scope>NUCLEOTIDE SEQUENCE [LARGE SCALE GENOMIC DNA]</scope>
    <source>
        <strain evidence="4">CCBAU85039</strain>
    </source>
</reference>
<dbReference type="RefSeq" id="WP_072378200.1">
    <property type="nucleotide sequence ID" value="NZ_FNXB01000024.1"/>
</dbReference>
<dbReference type="GO" id="GO:0016779">
    <property type="term" value="F:nucleotidyltransferase activity"/>
    <property type="evidence" value="ECO:0007669"/>
    <property type="project" value="UniProtKB-KW"/>
</dbReference>
<dbReference type="STRING" id="501024.RTCCBAU85039_4148"/>
<proteinExistence type="predicted"/>
<sequence>MNRNNLSESVRQSLHRFDPPFEAHYGVLPPRPPEDSVPLENVAVPLANAHGALKEASVLAKELPDQYILSRIPMRMEALSSSSIEGTNSTLDELLEVEEDDADATDAASQVRDYAIALERILPLARENGREIFTLDLISQLHAATMQSDKAYQDAPGKFRKRVVWIGHGNIAQSTYNPPAPQHVQSCMQAHVAYLHADGMHVMTQDFITRMAIAHAHFEGVHPFRDGNGRVGRLLLAVMMAAEGHEPVYLSPFIEASKQRYYDALKAAQARGDYSPLTILLADAITETVHEFKRLRGDLHSLRDEWLTRASFRAGSAALATLNLLHEYPLLTIRRLEQLLGVSFPAASGAVDRLVQTGILVEKTGYARNRIFTAPEAVKLLNKPFGETYEPASPGF</sequence>
<gene>
    <name evidence="4" type="ORF">RTCCBAU85039_4148</name>
    <name evidence="5" type="ORF">SAMN05216228_1021137</name>
</gene>
<dbReference type="OrthoDB" id="9813719at2"/>
<dbReference type="Proteomes" id="UP000198939">
    <property type="component" value="Unassembled WGS sequence"/>
</dbReference>
<dbReference type="Gene3D" id="1.10.3290.10">
    <property type="entry name" value="Fido-like domain"/>
    <property type="match status" value="1"/>
</dbReference>
<name>A0A1H8RJC1_9HYPH</name>
<accession>A0A1H8RJC1</accession>
<dbReference type="Pfam" id="PF02661">
    <property type="entry name" value="Fic"/>
    <property type="match status" value="1"/>
</dbReference>
<keyword evidence="7" id="KW-1185">Reference proteome</keyword>
<keyword evidence="2" id="KW-0067">ATP-binding</keyword>
<keyword evidence="2" id="KW-0547">Nucleotide-binding</keyword>
<reference evidence="6" key="3">
    <citation type="submission" date="2016-10" db="EMBL/GenBank/DDBJ databases">
        <authorList>
            <person name="Wibberg D."/>
        </authorList>
    </citation>
    <scope>NUCLEOTIDE SEQUENCE [LARGE SCALE GENOMIC DNA]</scope>
</reference>
<keyword evidence="4" id="KW-0808">Transferase</keyword>
<evidence type="ECO:0000313" key="6">
    <source>
        <dbReference type="Proteomes" id="UP000183063"/>
    </source>
</evidence>
<evidence type="ECO:0000313" key="4">
    <source>
        <dbReference type="EMBL" id="SEI06667.1"/>
    </source>
</evidence>
<dbReference type="GO" id="GO:0005524">
    <property type="term" value="F:ATP binding"/>
    <property type="evidence" value="ECO:0007669"/>
    <property type="project" value="UniProtKB-KW"/>
</dbReference>
<dbReference type="SUPFAM" id="SSF140931">
    <property type="entry name" value="Fic-like"/>
    <property type="match status" value="1"/>
</dbReference>
<dbReference type="PROSITE" id="PS51459">
    <property type="entry name" value="FIDO"/>
    <property type="match status" value="1"/>
</dbReference>
<dbReference type="PANTHER" id="PTHR13504">
    <property type="entry name" value="FIDO DOMAIN-CONTAINING PROTEIN DDB_G0283145"/>
    <property type="match status" value="1"/>
</dbReference>
<evidence type="ECO:0000256" key="2">
    <source>
        <dbReference type="PIRSR" id="PIRSR640198-2"/>
    </source>
</evidence>